<dbReference type="AlphaFoldDB" id="A0A0F9CER8"/>
<sequence length="108" mass="12199">MPLPDTKTVMTAEERAKAFLDRYGLRFKGGDQFRVHYGSGLLETMLTEEFHEAVEAERAACEKIAWDLDIDRPHMEDGVEKQAWEDGTSDASIAITRTIQARKASHDS</sequence>
<evidence type="ECO:0000313" key="1">
    <source>
        <dbReference type="EMBL" id="KKL47559.1"/>
    </source>
</evidence>
<reference evidence="1" key="1">
    <citation type="journal article" date="2015" name="Nature">
        <title>Complex archaea that bridge the gap between prokaryotes and eukaryotes.</title>
        <authorList>
            <person name="Spang A."/>
            <person name="Saw J.H."/>
            <person name="Jorgensen S.L."/>
            <person name="Zaremba-Niedzwiedzka K."/>
            <person name="Martijn J."/>
            <person name="Lind A.E."/>
            <person name="van Eijk R."/>
            <person name="Schleper C."/>
            <person name="Guy L."/>
            <person name="Ettema T.J."/>
        </authorList>
    </citation>
    <scope>NUCLEOTIDE SEQUENCE</scope>
</reference>
<protein>
    <submittedName>
        <fullName evidence="1">Uncharacterized protein</fullName>
    </submittedName>
</protein>
<accession>A0A0F9CER8</accession>
<name>A0A0F9CER8_9ZZZZ</name>
<proteinExistence type="predicted"/>
<dbReference type="EMBL" id="LAZR01033620">
    <property type="protein sequence ID" value="KKL47559.1"/>
    <property type="molecule type" value="Genomic_DNA"/>
</dbReference>
<gene>
    <name evidence="1" type="ORF">LCGC14_2334320</name>
</gene>
<comment type="caution">
    <text evidence="1">The sequence shown here is derived from an EMBL/GenBank/DDBJ whole genome shotgun (WGS) entry which is preliminary data.</text>
</comment>
<organism evidence="1">
    <name type="scientific">marine sediment metagenome</name>
    <dbReference type="NCBI Taxonomy" id="412755"/>
    <lineage>
        <taxon>unclassified sequences</taxon>
        <taxon>metagenomes</taxon>
        <taxon>ecological metagenomes</taxon>
    </lineage>
</organism>